<dbReference type="SUPFAM" id="SSF52172">
    <property type="entry name" value="CheY-like"/>
    <property type="match status" value="1"/>
</dbReference>
<feature type="domain" description="EAL" evidence="3">
    <location>
        <begin position="140"/>
        <end position="391"/>
    </location>
</feature>
<feature type="domain" description="Response regulatory" evidence="2">
    <location>
        <begin position="8"/>
        <end position="127"/>
    </location>
</feature>
<dbReference type="PROSITE" id="PS50883">
    <property type="entry name" value="EAL"/>
    <property type="match status" value="1"/>
</dbReference>
<dbReference type="SUPFAM" id="SSF141868">
    <property type="entry name" value="EAL domain-like"/>
    <property type="match status" value="1"/>
</dbReference>
<proteinExistence type="predicted"/>
<keyword evidence="5" id="KW-1185">Reference proteome</keyword>
<dbReference type="EMBL" id="JBHRUG010000009">
    <property type="protein sequence ID" value="MFC3282859.1"/>
    <property type="molecule type" value="Genomic_DNA"/>
</dbReference>
<dbReference type="PANTHER" id="PTHR33121">
    <property type="entry name" value="CYCLIC DI-GMP PHOSPHODIESTERASE PDEF"/>
    <property type="match status" value="1"/>
</dbReference>
<accession>A0ABV7LL49</accession>
<evidence type="ECO:0000313" key="5">
    <source>
        <dbReference type="Proteomes" id="UP001595579"/>
    </source>
</evidence>
<dbReference type="InterPro" id="IPR001633">
    <property type="entry name" value="EAL_dom"/>
</dbReference>
<evidence type="ECO:0000259" key="3">
    <source>
        <dbReference type="PROSITE" id="PS50883"/>
    </source>
</evidence>
<evidence type="ECO:0000313" key="4">
    <source>
        <dbReference type="EMBL" id="MFC3282859.1"/>
    </source>
</evidence>
<sequence>MPADTQPLAAILDDDPDVAVMLSLQLRVLGMEACCYREQAPLLAELPYRRPRMVILALEFGQVDGIAVLRRLAELEYRGVVLLLSGVERKIVRIAERVGRALGLTILDSLSKPYRLADLRRRLDGIRPRVQGGGESRVDAIRSPDEIELALAHDEFIVHYQPQYELANRRLSGVETLVRWQHPGAGLLYPGQFLHLMAPEQCQAMTRHLVALAMRDAARWSEAGLQLSVSVNVTPAELMNVELLSLMGQWRRSLAQRSPLVLEITETGSMDNDLLGSEVAARLHLLGLEVSVDDFGIGFSSLSRLQLLPISELKLDRSFVRHLHEDVQDAAIVEAVALLGQRLGIRVVAEGVESLESLEPLQRLGCTHVQGFALARPMPAEAILALACGLSGRRAQS</sequence>
<dbReference type="Pfam" id="PF00072">
    <property type="entry name" value="Response_reg"/>
    <property type="match status" value="1"/>
</dbReference>
<evidence type="ECO:0000259" key="2">
    <source>
        <dbReference type="PROSITE" id="PS50110"/>
    </source>
</evidence>
<dbReference type="Gene3D" id="3.20.20.450">
    <property type="entry name" value="EAL domain"/>
    <property type="match status" value="1"/>
</dbReference>
<reference evidence="5" key="1">
    <citation type="journal article" date="2019" name="Int. J. Syst. Evol. Microbiol.">
        <title>The Global Catalogue of Microorganisms (GCM) 10K type strain sequencing project: providing services to taxonomists for standard genome sequencing and annotation.</title>
        <authorList>
            <consortium name="The Broad Institute Genomics Platform"/>
            <consortium name="The Broad Institute Genome Sequencing Center for Infectious Disease"/>
            <person name="Wu L."/>
            <person name="Ma J."/>
        </authorList>
    </citation>
    <scope>NUCLEOTIDE SEQUENCE [LARGE SCALE GENOMIC DNA]</scope>
    <source>
        <strain evidence="5">CECT 7698</strain>
    </source>
</reference>
<gene>
    <name evidence="4" type="ORF">ACFOEV_04460</name>
</gene>
<dbReference type="CDD" id="cd01948">
    <property type="entry name" value="EAL"/>
    <property type="match status" value="1"/>
</dbReference>
<dbReference type="InterPro" id="IPR001789">
    <property type="entry name" value="Sig_transdc_resp-reg_receiver"/>
</dbReference>
<dbReference type="Pfam" id="PF00563">
    <property type="entry name" value="EAL"/>
    <property type="match status" value="1"/>
</dbReference>
<dbReference type="Gene3D" id="3.40.50.2300">
    <property type="match status" value="1"/>
</dbReference>
<dbReference type="SMART" id="SM00052">
    <property type="entry name" value="EAL"/>
    <property type="match status" value="1"/>
</dbReference>
<dbReference type="Proteomes" id="UP001595579">
    <property type="component" value="Unassembled WGS sequence"/>
</dbReference>
<dbReference type="InterPro" id="IPR011006">
    <property type="entry name" value="CheY-like_superfamily"/>
</dbReference>
<dbReference type="InterPro" id="IPR035919">
    <property type="entry name" value="EAL_sf"/>
</dbReference>
<comment type="caution">
    <text evidence="1">Lacks conserved residue(s) required for the propagation of feature annotation.</text>
</comment>
<dbReference type="PROSITE" id="PS50110">
    <property type="entry name" value="RESPONSE_REGULATORY"/>
    <property type="match status" value="1"/>
</dbReference>
<evidence type="ECO:0000256" key="1">
    <source>
        <dbReference type="PROSITE-ProRule" id="PRU00169"/>
    </source>
</evidence>
<organism evidence="4 5">
    <name type="scientific">Litchfieldella rifensis</name>
    <dbReference type="NCBI Taxonomy" id="762643"/>
    <lineage>
        <taxon>Bacteria</taxon>
        <taxon>Pseudomonadati</taxon>
        <taxon>Pseudomonadota</taxon>
        <taxon>Gammaproteobacteria</taxon>
        <taxon>Oceanospirillales</taxon>
        <taxon>Halomonadaceae</taxon>
        <taxon>Litchfieldella</taxon>
    </lineage>
</organism>
<name>A0ABV7LL49_9GAMM</name>
<dbReference type="RefSeq" id="WP_386771931.1">
    <property type="nucleotide sequence ID" value="NZ_JBHRUG010000009.1"/>
</dbReference>
<dbReference type="InterPro" id="IPR050706">
    <property type="entry name" value="Cyclic-di-GMP_PDE-like"/>
</dbReference>
<protein>
    <submittedName>
        <fullName evidence="4">EAL domain-containing protein</fullName>
    </submittedName>
</protein>
<comment type="caution">
    <text evidence="4">The sequence shown here is derived from an EMBL/GenBank/DDBJ whole genome shotgun (WGS) entry which is preliminary data.</text>
</comment>
<dbReference type="PANTHER" id="PTHR33121:SF79">
    <property type="entry name" value="CYCLIC DI-GMP PHOSPHODIESTERASE PDED-RELATED"/>
    <property type="match status" value="1"/>
</dbReference>